<comment type="similarity">
    <text evidence="1">Belongs to the helicase family.</text>
</comment>
<evidence type="ECO:0000256" key="1">
    <source>
        <dbReference type="RuleBase" id="RU363044"/>
    </source>
</evidence>
<keyword evidence="1" id="KW-0233">DNA recombination</keyword>
<keyword evidence="4" id="KW-1185">Reference proteome</keyword>
<reference evidence="3 4" key="1">
    <citation type="journal article" date="2023" name="Elife">
        <title>Identification of key yeast species and microbe-microbe interactions impacting larval growth of Drosophila in the wild.</title>
        <authorList>
            <person name="Mure A."/>
            <person name="Sugiura Y."/>
            <person name="Maeda R."/>
            <person name="Honda K."/>
            <person name="Sakurai N."/>
            <person name="Takahashi Y."/>
            <person name="Watada M."/>
            <person name="Katoh T."/>
            <person name="Gotoh A."/>
            <person name="Gotoh Y."/>
            <person name="Taniguchi I."/>
            <person name="Nakamura K."/>
            <person name="Hayashi T."/>
            <person name="Katayama T."/>
            <person name="Uemura T."/>
            <person name="Hattori Y."/>
        </authorList>
    </citation>
    <scope>NUCLEOTIDE SEQUENCE [LARGE SCALE GENOMIC DNA]</scope>
    <source>
        <strain evidence="3 4">PK-24</strain>
    </source>
</reference>
<evidence type="ECO:0000313" key="3">
    <source>
        <dbReference type="EMBL" id="GMM45685.1"/>
    </source>
</evidence>
<keyword evidence="1" id="KW-0378">Hydrolase</keyword>
<dbReference type="Proteomes" id="UP001378960">
    <property type="component" value="Unassembled WGS sequence"/>
</dbReference>
<comment type="cofactor">
    <cofactor evidence="1">
        <name>Mg(2+)</name>
        <dbReference type="ChEBI" id="CHEBI:18420"/>
    </cofactor>
</comment>
<feature type="domain" description="DNA helicase Pif1-like DEAD-box helicase" evidence="2">
    <location>
        <begin position="6"/>
        <end position="77"/>
    </location>
</feature>
<dbReference type="EMBL" id="BTGB01000002">
    <property type="protein sequence ID" value="GMM45685.1"/>
    <property type="molecule type" value="Genomic_DNA"/>
</dbReference>
<name>A0AAV5R2L4_PICKL</name>
<protein>
    <recommendedName>
        <fullName evidence="1">ATP-dependent DNA helicase</fullName>
        <ecNumber evidence="1">5.6.2.3</ecNumber>
    </recommendedName>
</protein>
<organism evidence="3 4">
    <name type="scientific">Pichia kluyveri</name>
    <name type="common">Yeast</name>
    <dbReference type="NCBI Taxonomy" id="36015"/>
    <lineage>
        <taxon>Eukaryota</taxon>
        <taxon>Fungi</taxon>
        <taxon>Dikarya</taxon>
        <taxon>Ascomycota</taxon>
        <taxon>Saccharomycotina</taxon>
        <taxon>Pichiomycetes</taxon>
        <taxon>Pichiales</taxon>
        <taxon>Pichiaceae</taxon>
        <taxon>Pichia</taxon>
    </lineage>
</organism>
<keyword evidence="1" id="KW-0547">Nucleotide-binding</keyword>
<dbReference type="GO" id="GO:0016787">
    <property type="term" value="F:hydrolase activity"/>
    <property type="evidence" value="ECO:0007669"/>
    <property type="project" value="UniProtKB-KW"/>
</dbReference>
<keyword evidence="1" id="KW-0347">Helicase</keyword>
<evidence type="ECO:0000313" key="4">
    <source>
        <dbReference type="Proteomes" id="UP001378960"/>
    </source>
</evidence>
<keyword evidence="1" id="KW-0234">DNA repair</keyword>
<gene>
    <name evidence="3" type="ORF">DAPK24_022600</name>
</gene>
<keyword evidence="1" id="KW-0067">ATP-binding</keyword>
<dbReference type="GO" id="GO:0006281">
    <property type="term" value="P:DNA repair"/>
    <property type="evidence" value="ECO:0007669"/>
    <property type="project" value="UniProtKB-KW"/>
</dbReference>
<dbReference type="InterPro" id="IPR010285">
    <property type="entry name" value="DNA_helicase_pif1-like_DEAD"/>
</dbReference>
<dbReference type="EC" id="5.6.2.3" evidence="1"/>
<dbReference type="GO" id="GO:0005524">
    <property type="term" value="F:ATP binding"/>
    <property type="evidence" value="ECO:0007669"/>
    <property type="project" value="UniProtKB-KW"/>
</dbReference>
<dbReference type="PANTHER" id="PTHR10492">
    <property type="match status" value="1"/>
</dbReference>
<dbReference type="GO" id="GO:0000723">
    <property type="term" value="P:telomere maintenance"/>
    <property type="evidence" value="ECO:0007669"/>
    <property type="project" value="InterPro"/>
</dbReference>
<keyword evidence="1" id="KW-0227">DNA damage</keyword>
<dbReference type="Pfam" id="PF05970">
    <property type="entry name" value="PIF1"/>
    <property type="match status" value="1"/>
</dbReference>
<accession>A0AAV5R2L4</accession>
<evidence type="ECO:0000259" key="2">
    <source>
        <dbReference type="Pfam" id="PF05970"/>
    </source>
</evidence>
<proteinExistence type="inferred from homology"/>
<comment type="caution">
    <text evidence="3">The sequence shown here is derived from an EMBL/GenBank/DDBJ whole genome shotgun (WGS) entry which is preliminary data.</text>
</comment>
<sequence>MTPKSVILRVDKLLREEKKKNVPFGGCVVVFSGDFRQCLPVVLNYPSMSDVYERSFLCLSYIWGVKFLRLTENMRIMFAVQP</sequence>
<dbReference type="PANTHER" id="PTHR10492:SF57">
    <property type="entry name" value="ATP-DEPENDENT DNA HELICASE"/>
    <property type="match status" value="1"/>
</dbReference>
<dbReference type="AlphaFoldDB" id="A0AAV5R2L4"/>
<dbReference type="GO" id="GO:0006310">
    <property type="term" value="P:DNA recombination"/>
    <property type="evidence" value="ECO:0007669"/>
    <property type="project" value="UniProtKB-KW"/>
</dbReference>
<dbReference type="GO" id="GO:0043139">
    <property type="term" value="F:5'-3' DNA helicase activity"/>
    <property type="evidence" value="ECO:0007669"/>
    <property type="project" value="UniProtKB-EC"/>
</dbReference>
<comment type="catalytic activity">
    <reaction evidence="1">
        <text>ATP + H2O = ADP + phosphate + H(+)</text>
        <dbReference type="Rhea" id="RHEA:13065"/>
        <dbReference type="ChEBI" id="CHEBI:15377"/>
        <dbReference type="ChEBI" id="CHEBI:15378"/>
        <dbReference type="ChEBI" id="CHEBI:30616"/>
        <dbReference type="ChEBI" id="CHEBI:43474"/>
        <dbReference type="ChEBI" id="CHEBI:456216"/>
        <dbReference type="EC" id="5.6.2.3"/>
    </reaction>
</comment>